<proteinExistence type="predicted"/>
<name>A0A482MG35_9CAUD</name>
<protein>
    <submittedName>
        <fullName evidence="1">Uncharacterized protein</fullName>
    </submittedName>
</protein>
<dbReference type="Proteomes" id="UP000307326">
    <property type="component" value="Segment"/>
</dbReference>
<dbReference type="EMBL" id="MK618715">
    <property type="protein sequence ID" value="QBQ72163.1"/>
    <property type="molecule type" value="Genomic_DNA"/>
</dbReference>
<keyword evidence="2" id="KW-1185">Reference proteome</keyword>
<organism evidence="1 2">
    <name type="scientific">Serratia phage Parlo</name>
    <dbReference type="NCBI Taxonomy" id="2557554"/>
    <lineage>
        <taxon>Viruses</taxon>
        <taxon>Duplodnaviria</taxon>
        <taxon>Heunggongvirae</taxon>
        <taxon>Uroviricota</taxon>
        <taxon>Caudoviricetes</taxon>
        <taxon>Parlovirus</taxon>
        <taxon>Parlovirus parlo</taxon>
    </lineage>
</organism>
<sequence length="79" mass="8850">MKIEQGRAAVWEHAAEANLQDAIKLVAAYFDIADIAIHTPGKLTYLHERPVPPKHRVRPFESDVVMNNATGELIAKDEM</sequence>
<reference evidence="2" key="1">
    <citation type="submission" date="2019-03" db="EMBL/GenBank/DDBJ databases">
        <authorList>
            <person name="Bockoven R."/>
            <person name="Gutierrez J."/>
            <person name="Newkirk H."/>
            <person name="Liu M."/>
            <person name="Ramsey J."/>
            <person name="Cahill J."/>
        </authorList>
    </citation>
    <scope>NUCLEOTIDE SEQUENCE [LARGE SCALE GENOMIC DNA]</scope>
</reference>
<accession>A0A482MG35</accession>
<gene>
    <name evidence="1" type="ORF">CPT_Parlo_014</name>
</gene>
<evidence type="ECO:0000313" key="2">
    <source>
        <dbReference type="Proteomes" id="UP000307326"/>
    </source>
</evidence>
<evidence type="ECO:0000313" key="1">
    <source>
        <dbReference type="EMBL" id="QBQ72163.1"/>
    </source>
</evidence>